<keyword evidence="1" id="KW-0805">Transcription regulation</keyword>
<evidence type="ECO:0000313" key="4">
    <source>
        <dbReference type="EMBL" id="ONK08565.1"/>
    </source>
</evidence>
<protein>
    <submittedName>
        <fullName evidence="4">AraC family transcriptional regulator</fullName>
    </submittedName>
</protein>
<gene>
    <name evidence="4" type="ORF">BSK71_04870</name>
</gene>
<proteinExistence type="predicted"/>
<keyword evidence="2" id="KW-0804">Transcription</keyword>
<dbReference type="Proteomes" id="UP000189286">
    <property type="component" value="Unassembled WGS sequence"/>
</dbReference>
<accession>A0A1V2R876</accession>
<name>A0A1V2R876_9GAMM</name>
<organism evidence="4 5">
    <name type="scientific">Pectobacterium actinidiae</name>
    <dbReference type="NCBI Taxonomy" id="1507808"/>
    <lineage>
        <taxon>Bacteria</taxon>
        <taxon>Pseudomonadati</taxon>
        <taxon>Pseudomonadota</taxon>
        <taxon>Gammaproteobacteria</taxon>
        <taxon>Enterobacterales</taxon>
        <taxon>Pectobacteriaceae</taxon>
        <taxon>Pectobacterium</taxon>
    </lineage>
</organism>
<dbReference type="Pfam" id="PF06719">
    <property type="entry name" value="AraC_N"/>
    <property type="match status" value="1"/>
</dbReference>
<dbReference type="SMART" id="SM00342">
    <property type="entry name" value="HTH_ARAC"/>
    <property type="match status" value="1"/>
</dbReference>
<comment type="caution">
    <text evidence="4">The sequence shown here is derived from an EMBL/GenBank/DDBJ whole genome shotgun (WGS) entry which is preliminary data.</text>
</comment>
<dbReference type="GO" id="GO:0003700">
    <property type="term" value="F:DNA-binding transcription factor activity"/>
    <property type="evidence" value="ECO:0007669"/>
    <property type="project" value="InterPro"/>
</dbReference>
<evidence type="ECO:0000313" key="5">
    <source>
        <dbReference type="Proteomes" id="UP000189286"/>
    </source>
</evidence>
<evidence type="ECO:0000259" key="3">
    <source>
        <dbReference type="PROSITE" id="PS01124"/>
    </source>
</evidence>
<dbReference type="EMBL" id="MPUJ01000002">
    <property type="protein sequence ID" value="ONK08565.1"/>
    <property type="molecule type" value="Genomic_DNA"/>
</dbReference>
<dbReference type="AlphaFoldDB" id="A0A1V2R876"/>
<evidence type="ECO:0000256" key="1">
    <source>
        <dbReference type="ARBA" id="ARBA00023015"/>
    </source>
</evidence>
<dbReference type="Pfam" id="PF12833">
    <property type="entry name" value="HTH_18"/>
    <property type="match status" value="1"/>
</dbReference>
<dbReference type="InterPro" id="IPR009594">
    <property type="entry name" value="Tscrpt_reg_HTH_AraC_N"/>
</dbReference>
<dbReference type="OrthoDB" id="34150at2"/>
<dbReference type="PROSITE" id="PS01124">
    <property type="entry name" value="HTH_ARAC_FAMILY_2"/>
    <property type="match status" value="1"/>
</dbReference>
<dbReference type="InterPro" id="IPR009057">
    <property type="entry name" value="Homeodomain-like_sf"/>
</dbReference>
<reference evidence="5" key="1">
    <citation type="submission" date="2016-11" db="EMBL/GenBank/DDBJ databases">
        <authorList>
            <person name="Panda P."/>
            <person name="Visnovsky S."/>
            <person name="Pitman A."/>
        </authorList>
    </citation>
    <scope>NUCLEOTIDE SEQUENCE [LARGE SCALE GENOMIC DNA]</scope>
    <source>
        <strain evidence="5">ICMP 9972</strain>
    </source>
</reference>
<dbReference type="PANTHER" id="PTHR43436">
    <property type="entry name" value="ARAC-FAMILY TRANSCRIPTIONAL REGULATOR"/>
    <property type="match status" value="1"/>
</dbReference>
<dbReference type="InterPro" id="IPR018060">
    <property type="entry name" value="HTH_AraC"/>
</dbReference>
<dbReference type="SUPFAM" id="SSF46689">
    <property type="entry name" value="Homeodomain-like"/>
    <property type="match status" value="2"/>
</dbReference>
<dbReference type="RefSeq" id="WP_039356928.1">
    <property type="nucleotide sequence ID" value="NZ_JRMH01000001.1"/>
</dbReference>
<dbReference type="Gene3D" id="1.10.10.60">
    <property type="entry name" value="Homeodomain-like"/>
    <property type="match status" value="2"/>
</dbReference>
<feature type="domain" description="HTH araC/xylS-type" evidence="3">
    <location>
        <begin position="194"/>
        <end position="292"/>
    </location>
</feature>
<sequence length="300" mass="33072">MLAQNGSERLALLVAKMATIDGDYETAIPALSLYRRSAATAPMPCIYGLGLGITVQGGKRVTLGDKIFDYGPGQSLVTSVDLPVVSHVTKASADEPYLGIRLNLDARLISQLVADMDFSHTVKTCSTSAISVVELDESLLEAICRLIRLLNDHTLLPHIAPLIQQEITARLLHGQHGPTLRHLVTLGSPGQQIAKVLSWLKLNFTQDLSMEELAAKAYMSPSAFRQHFRSLTDMSPLQYLKNLRLQEARQLMMNESLDASSAAVRVGYESASQFSREYTRLFGSPPLRDMKKLRKYSSSK</sequence>
<dbReference type="PANTHER" id="PTHR43436:SF1">
    <property type="entry name" value="TRANSCRIPTIONAL REGULATORY PROTEIN"/>
    <property type="match status" value="1"/>
</dbReference>
<dbReference type="GO" id="GO:0043565">
    <property type="term" value="F:sequence-specific DNA binding"/>
    <property type="evidence" value="ECO:0007669"/>
    <property type="project" value="InterPro"/>
</dbReference>
<evidence type="ECO:0000256" key="2">
    <source>
        <dbReference type="ARBA" id="ARBA00023163"/>
    </source>
</evidence>